<dbReference type="PANTHER" id="PTHR33528:SF17">
    <property type="entry name" value="TRANSMEMBRANE PROTEIN"/>
    <property type="match status" value="1"/>
</dbReference>
<dbReference type="InterPro" id="IPR027854">
    <property type="entry name" value="STMP1"/>
</dbReference>
<keyword evidence="2" id="KW-0472">Membrane</keyword>
<evidence type="ECO:0000313" key="3">
    <source>
        <dbReference type="EMBL" id="KAK7319495.1"/>
    </source>
</evidence>
<feature type="transmembrane region" description="Helical" evidence="2">
    <location>
        <begin position="20"/>
        <end position="43"/>
    </location>
</feature>
<dbReference type="EMBL" id="JAYKXN010000001">
    <property type="protein sequence ID" value="KAK7319495.1"/>
    <property type="molecule type" value="Genomic_DNA"/>
</dbReference>
<dbReference type="AlphaFoldDB" id="A0AAN9KKI3"/>
<proteinExistence type="predicted"/>
<dbReference type="Proteomes" id="UP001359559">
    <property type="component" value="Unassembled WGS sequence"/>
</dbReference>
<gene>
    <name evidence="3" type="ORF">RJT34_04216</name>
</gene>
<keyword evidence="1" id="KW-0175">Coiled coil</keyword>
<feature type="coiled-coil region" evidence="1">
    <location>
        <begin position="48"/>
        <end position="75"/>
    </location>
</feature>
<organism evidence="3 4">
    <name type="scientific">Clitoria ternatea</name>
    <name type="common">Butterfly pea</name>
    <dbReference type="NCBI Taxonomy" id="43366"/>
    <lineage>
        <taxon>Eukaryota</taxon>
        <taxon>Viridiplantae</taxon>
        <taxon>Streptophyta</taxon>
        <taxon>Embryophyta</taxon>
        <taxon>Tracheophyta</taxon>
        <taxon>Spermatophyta</taxon>
        <taxon>Magnoliopsida</taxon>
        <taxon>eudicotyledons</taxon>
        <taxon>Gunneridae</taxon>
        <taxon>Pentapetalae</taxon>
        <taxon>rosids</taxon>
        <taxon>fabids</taxon>
        <taxon>Fabales</taxon>
        <taxon>Fabaceae</taxon>
        <taxon>Papilionoideae</taxon>
        <taxon>50 kb inversion clade</taxon>
        <taxon>NPAAA clade</taxon>
        <taxon>indigoferoid/millettioid clade</taxon>
        <taxon>Phaseoleae</taxon>
        <taxon>Clitoria</taxon>
    </lineage>
</organism>
<evidence type="ECO:0000256" key="2">
    <source>
        <dbReference type="SAM" id="Phobius"/>
    </source>
</evidence>
<name>A0AAN9KKI3_CLITE</name>
<dbReference type="Pfam" id="PF15054">
    <property type="entry name" value="DUF4535"/>
    <property type="match status" value="1"/>
</dbReference>
<keyword evidence="2" id="KW-1133">Transmembrane helix</keyword>
<keyword evidence="4" id="KW-1185">Reference proteome</keyword>
<evidence type="ECO:0000256" key="1">
    <source>
        <dbReference type="SAM" id="Coils"/>
    </source>
</evidence>
<keyword evidence="2" id="KW-0812">Transmembrane</keyword>
<sequence length="80" mass="8905">MEPELILAIPDISLRASIQATVMGIIRSCFSFISGTVLGVYLAQNYQVPNLRKVADRALLEAKQYEEKYRKDTKKGDGGD</sequence>
<evidence type="ECO:0000313" key="4">
    <source>
        <dbReference type="Proteomes" id="UP001359559"/>
    </source>
</evidence>
<comment type="caution">
    <text evidence="3">The sequence shown here is derived from an EMBL/GenBank/DDBJ whole genome shotgun (WGS) entry which is preliminary data.</text>
</comment>
<dbReference type="PANTHER" id="PTHR33528">
    <property type="entry name" value="OS07G0239500 PROTEIN"/>
    <property type="match status" value="1"/>
</dbReference>
<protein>
    <submittedName>
        <fullName evidence="3">Uncharacterized protein</fullName>
    </submittedName>
</protein>
<accession>A0AAN9KKI3</accession>
<reference evidence="3 4" key="1">
    <citation type="submission" date="2024-01" db="EMBL/GenBank/DDBJ databases">
        <title>The genomes of 5 underutilized Papilionoideae crops provide insights into root nodulation and disease resistance.</title>
        <authorList>
            <person name="Yuan L."/>
        </authorList>
    </citation>
    <scope>NUCLEOTIDE SEQUENCE [LARGE SCALE GENOMIC DNA]</scope>
    <source>
        <strain evidence="3">LY-2023</strain>
        <tissue evidence="3">Leaf</tissue>
    </source>
</reference>